<dbReference type="InterPro" id="IPR050111">
    <property type="entry name" value="C-type_lectin/snaclec_domain"/>
</dbReference>
<dbReference type="STRING" id="303518.ENSPNYP00000005453"/>
<dbReference type="GO" id="GO:0030246">
    <property type="term" value="F:carbohydrate binding"/>
    <property type="evidence" value="ECO:0007669"/>
    <property type="project" value="UniProtKB-KW"/>
</dbReference>
<dbReference type="InterPro" id="IPR016187">
    <property type="entry name" value="CTDL_fold"/>
</dbReference>
<proteinExistence type="predicted"/>
<dbReference type="InterPro" id="IPR001304">
    <property type="entry name" value="C-type_lectin-like"/>
</dbReference>
<dbReference type="Pfam" id="PF00059">
    <property type="entry name" value="Lectin_C"/>
    <property type="match status" value="1"/>
</dbReference>
<dbReference type="SMART" id="SM00034">
    <property type="entry name" value="CLECT"/>
    <property type="match status" value="1"/>
</dbReference>
<dbReference type="InterPro" id="IPR033989">
    <property type="entry name" value="CD209-like_CTLD"/>
</dbReference>
<keyword evidence="1" id="KW-0430">Lectin</keyword>
<accession>A0A3B4F693</accession>
<evidence type="ECO:0000256" key="2">
    <source>
        <dbReference type="ARBA" id="ARBA00023157"/>
    </source>
</evidence>
<dbReference type="PROSITE" id="PS50041">
    <property type="entry name" value="C_TYPE_LECTIN_2"/>
    <property type="match status" value="1"/>
</dbReference>
<reference evidence="4" key="1">
    <citation type="submission" date="2023-09" db="UniProtKB">
        <authorList>
            <consortium name="Ensembl"/>
        </authorList>
    </citation>
    <scope>IDENTIFICATION</scope>
</reference>
<dbReference type="SUPFAM" id="SSF56436">
    <property type="entry name" value="C-type lectin-like"/>
    <property type="match status" value="1"/>
</dbReference>
<protein>
    <recommendedName>
        <fullName evidence="3">C-type lectin domain-containing protein</fullName>
    </recommendedName>
</protein>
<dbReference type="GeneTree" id="ENSGT01030000234575"/>
<dbReference type="CDD" id="cd03590">
    <property type="entry name" value="CLECT_DC-SIGN_like"/>
    <property type="match status" value="1"/>
</dbReference>
<keyword evidence="2" id="KW-1015">Disulfide bond</keyword>
<evidence type="ECO:0000313" key="4">
    <source>
        <dbReference type="Ensembl" id="ENSPNYP00000005453.1"/>
    </source>
</evidence>
<dbReference type="InterPro" id="IPR018378">
    <property type="entry name" value="C-type_lectin_CS"/>
</dbReference>
<dbReference type="Ensembl" id="ENSPNYT00000005594.1">
    <property type="protein sequence ID" value="ENSPNYP00000005453.1"/>
    <property type="gene ID" value="ENSPNYG00000004199.1"/>
</dbReference>
<feature type="domain" description="C-type lectin" evidence="3">
    <location>
        <begin position="49"/>
        <end position="167"/>
    </location>
</feature>
<dbReference type="InterPro" id="IPR016186">
    <property type="entry name" value="C-type_lectin-like/link_sf"/>
</dbReference>
<dbReference type="AlphaFoldDB" id="A0A3B4F693"/>
<organism evidence="4">
    <name type="scientific">Pundamilia nyererei</name>
    <dbReference type="NCBI Taxonomy" id="303518"/>
    <lineage>
        <taxon>Eukaryota</taxon>
        <taxon>Metazoa</taxon>
        <taxon>Chordata</taxon>
        <taxon>Craniata</taxon>
        <taxon>Vertebrata</taxon>
        <taxon>Euteleostomi</taxon>
        <taxon>Actinopterygii</taxon>
        <taxon>Neopterygii</taxon>
        <taxon>Teleostei</taxon>
        <taxon>Neoteleostei</taxon>
        <taxon>Acanthomorphata</taxon>
        <taxon>Ovalentaria</taxon>
        <taxon>Cichlomorphae</taxon>
        <taxon>Cichliformes</taxon>
        <taxon>Cichlidae</taxon>
        <taxon>African cichlids</taxon>
        <taxon>Pseudocrenilabrinae</taxon>
        <taxon>Haplochromini</taxon>
        <taxon>Pundamilia</taxon>
    </lineage>
</organism>
<name>A0A3B4F693_9CICH</name>
<evidence type="ECO:0000259" key="3">
    <source>
        <dbReference type="PROSITE" id="PS50041"/>
    </source>
</evidence>
<dbReference type="Gene3D" id="3.10.100.10">
    <property type="entry name" value="Mannose-Binding Protein A, subunit A"/>
    <property type="match status" value="1"/>
</dbReference>
<sequence>FASTTIKITLHAQLALSISLCTSRTVSRLQSLFSVLFILIQCPAGWSRFSCSCYLLSGSSGSWDAARRDCRYRGADLVVIDCAKEQEFLTRLTKRPTWIGLHDKEEEGKWKWVDGTPLNLKYWANRQPDNGGGDPQYGEEDCAHIRTFDNTLWNDFSCRNSLPWVCEKIP</sequence>
<evidence type="ECO:0000256" key="1">
    <source>
        <dbReference type="ARBA" id="ARBA00022734"/>
    </source>
</evidence>
<dbReference type="PROSITE" id="PS00615">
    <property type="entry name" value="C_TYPE_LECTIN_1"/>
    <property type="match status" value="1"/>
</dbReference>
<dbReference type="PANTHER" id="PTHR22803">
    <property type="entry name" value="MANNOSE, PHOSPHOLIPASE, LECTIN RECEPTOR RELATED"/>
    <property type="match status" value="1"/>
</dbReference>